<dbReference type="Gene3D" id="3.30.530.20">
    <property type="match status" value="1"/>
</dbReference>
<accession>A0ABQ2KP18</accession>
<dbReference type="PANTHER" id="PTHR11092">
    <property type="entry name" value="SUGAR NUCLEOTIDE EPIMERASE RELATED"/>
    <property type="match status" value="1"/>
</dbReference>
<name>A0ABQ2KP18_9MICO</name>
<reference evidence="5" key="1">
    <citation type="journal article" date="2019" name="Int. J. Syst. Evol. Microbiol.">
        <title>The Global Catalogue of Microorganisms (GCM) 10K type strain sequencing project: providing services to taxonomists for standard genome sequencing and annotation.</title>
        <authorList>
            <consortium name="The Broad Institute Genomics Platform"/>
            <consortium name="The Broad Institute Genome Sequencing Center for Infectious Disease"/>
            <person name="Wu L."/>
            <person name="Ma J."/>
        </authorList>
    </citation>
    <scope>NUCLEOTIDE SEQUENCE [LARGE SCALE GENOMIC DNA]</scope>
    <source>
        <strain evidence="5">CGMCC 1.6960</strain>
    </source>
</reference>
<feature type="domain" description="NAD-dependent epimerase/dehydratase" evidence="2">
    <location>
        <begin position="150"/>
        <end position="354"/>
    </location>
</feature>
<dbReference type="NCBIfam" id="TIGR01777">
    <property type="entry name" value="yfcH"/>
    <property type="match status" value="1"/>
</dbReference>
<proteinExistence type="inferred from homology"/>
<comment type="caution">
    <text evidence="4">The sequence shown here is derived from an EMBL/GenBank/DDBJ whole genome shotgun (WGS) entry which is preliminary data.</text>
</comment>
<dbReference type="EMBL" id="BMLM01000002">
    <property type="protein sequence ID" value="GGN89066.1"/>
    <property type="molecule type" value="Genomic_DNA"/>
</dbReference>
<dbReference type="PANTHER" id="PTHR11092:SF0">
    <property type="entry name" value="EPIMERASE FAMILY PROTEIN SDR39U1"/>
    <property type="match status" value="1"/>
</dbReference>
<dbReference type="InterPro" id="IPR036291">
    <property type="entry name" value="NAD(P)-bd_dom_sf"/>
</dbReference>
<comment type="similarity">
    <text evidence="1">Belongs to the NAD(P)-dependent epimerase/dehydratase family. SDR39U1 subfamily.</text>
</comment>
<dbReference type="SUPFAM" id="SSF51735">
    <property type="entry name" value="NAD(P)-binding Rossmann-fold domains"/>
    <property type="match status" value="1"/>
</dbReference>
<dbReference type="Gene3D" id="3.40.50.720">
    <property type="entry name" value="NAD(P)-binding Rossmann-like Domain"/>
    <property type="match status" value="1"/>
</dbReference>
<evidence type="ECO:0000313" key="4">
    <source>
        <dbReference type="EMBL" id="GGN89066.1"/>
    </source>
</evidence>
<sequence length="442" mass="48058">MGIEHWSTVPAPVEEVWAWHERPGAFARLQAPWLPGRIVREAESLRDGRAELALPAGQRWIAQHDPDGYRPGEAFVDERVTEGLASLALAPVRWHHEHRFVADGERTRAIDSVDTPIGSRALRPMFTYRHRQLADDLSRHLAAGVGPLRIAMTGASGLIGTALSAFLTTGGHEVVRLVRHEPGEGERRWDPESPDPALLEGVDVLVHLAGASILGRFDEQHRAEVRGSRVEPTRRLAELAAASGVRALVSASAIGYYGPSRGDERLDEDAAPGDGFLAEVVVDWEAATRPAEAGGVRTVQVRTGIVQTPRGGTLQLFRPLWAAGVGGPLAGGEQWQSWIDLDDLVDVYHRAIVDEAMRGPVNAVAPAPVRQREYAGTLGAVLHRPAIIPTPELAPRLLLGEEGTREVALADQRVVPAVLEGAGHRFRRPTLEASLRHQLGRR</sequence>
<evidence type="ECO:0000259" key="3">
    <source>
        <dbReference type="Pfam" id="PF08338"/>
    </source>
</evidence>
<dbReference type="InterPro" id="IPR023393">
    <property type="entry name" value="START-like_dom_sf"/>
</dbReference>
<dbReference type="Pfam" id="PF01370">
    <property type="entry name" value="Epimerase"/>
    <property type="match status" value="1"/>
</dbReference>
<dbReference type="InterPro" id="IPR013549">
    <property type="entry name" value="DUF1731"/>
</dbReference>
<protein>
    <submittedName>
        <fullName evidence="4">Nucleoside-diphosphate sugar epimerase</fullName>
    </submittedName>
</protein>
<feature type="domain" description="DUF1731" evidence="3">
    <location>
        <begin position="390"/>
        <end position="437"/>
    </location>
</feature>
<keyword evidence="5" id="KW-1185">Reference proteome</keyword>
<dbReference type="SUPFAM" id="SSF55961">
    <property type="entry name" value="Bet v1-like"/>
    <property type="match status" value="1"/>
</dbReference>
<dbReference type="InterPro" id="IPR001509">
    <property type="entry name" value="Epimerase_deHydtase"/>
</dbReference>
<evidence type="ECO:0000313" key="5">
    <source>
        <dbReference type="Proteomes" id="UP000626982"/>
    </source>
</evidence>
<dbReference type="Proteomes" id="UP000626982">
    <property type="component" value="Unassembled WGS sequence"/>
</dbReference>
<dbReference type="InterPro" id="IPR010099">
    <property type="entry name" value="SDR39U1"/>
</dbReference>
<dbReference type="RefSeq" id="WP_188718658.1">
    <property type="nucleotide sequence ID" value="NZ_BAABBD010000003.1"/>
</dbReference>
<evidence type="ECO:0000256" key="1">
    <source>
        <dbReference type="ARBA" id="ARBA00009353"/>
    </source>
</evidence>
<evidence type="ECO:0000259" key="2">
    <source>
        <dbReference type="Pfam" id="PF01370"/>
    </source>
</evidence>
<organism evidence="4 5">
    <name type="scientific">Agrococcus terreus</name>
    <dbReference type="NCBI Taxonomy" id="574649"/>
    <lineage>
        <taxon>Bacteria</taxon>
        <taxon>Bacillati</taxon>
        <taxon>Actinomycetota</taxon>
        <taxon>Actinomycetes</taxon>
        <taxon>Micrococcales</taxon>
        <taxon>Microbacteriaceae</taxon>
        <taxon>Agrococcus</taxon>
    </lineage>
</organism>
<dbReference type="Pfam" id="PF08338">
    <property type="entry name" value="DUF1731"/>
    <property type="match status" value="1"/>
</dbReference>
<gene>
    <name evidence="4" type="ORF">GCM10010968_25310</name>
</gene>